<evidence type="ECO:0000256" key="11">
    <source>
        <dbReference type="ARBA" id="ARBA00023180"/>
    </source>
</evidence>
<dbReference type="PANTHER" id="PTHR18945">
    <property type="entry name" value="NEUROTRANSMITTER GATED ION CHANNEL"/>
    <property type="match status" value="1"/>
</dbReference>
<name>A0A6A1Q230_BALPH</name>
<keyword evidence="7" id="KW-0406">Ion transport</keyword>
<comment type="subcellular location">
    <subcellularLocation>
        <location evidence="14">Synaptic cell membrane</location>
        <topology evidence="14">Multi-pass membrane protein</topology>
    </subcellularLocation>
</comment>
<evidence type="ECO:0000256" key="14">
    <source>
        <dbReference type="ARBA" id="ARBA00034099"/>
    </source>
</evidence>
<dbReference type="AlphaFoldDB" id="A0A6A1Q230"/>
<feature type="transmembrane region" description="Helical" evidence="18">
    <location>
        <begin position="579"/>
        <end position="599"/>
    </location>
</feature>
<dbReference type="InterPro" id="IPR036734">
    <property type="entry name" value="Neur_chan_lig-bd_sf"/>
</dbReference>
<evidence type="ECO:0000256" key="17">
    <source>
        <dbReference type="SAM" id="MobiDB-lite"/>
    </source>
</evidence>
<dbReference type="Gene3D" id="2.70.170.10">
    <property type="entry name" value="Neurotransmitter-gated ion-channel ligand-binding domain"/>
    <property type="match status" value="3"/>
</dbReference>
<evidence type="ECO:0000313" key="22">
    <source>
        <dbReference type="Proteomes" id="UP000437017"/>
    </source>
</evidence>
<dbReference type="Pfam" id="PF02932">
    <property type="entry name" value="Neur_chan_memb"/>
    <property type="match status" value="2"/>
</dbReference>
<dbReference type="InterPro" id="IPR006029">
    <property type="entry name" value="Neurotrans-gated_channel_TM"/>
</dbReference>
<keyword evidence="4 18" id="KW-0812">Transmembrane</keyword>
<dbReference type="SUPFAM" id="SSF63712">
    <property type="entry name" value="Nicotinic receptor ligand binding domain-like"/>
    <property type="match status" value="2"/>
</dbReference>
<feature type="domain" description="Neurotransmitter-gated ion-channel transmembrane" evidence="20">
    <location>
        <begin position="154"/>
        <end position="362"/>
    </location>
</feature>
<comment type="catalytic activity">
    <reaction evidence="15">
        <text>K(+)(in) = K(+)(out)</text>
        <dbReference type="Rhea" id="RHEA:29463"/>
        <dbReference type="ChEBI" id="CHEBI:29103"/>
    </reaction>
</comment>
<dbReference type="FunFam" id="1.20.58.390:FF:000036">
    <property type="entry name" value="Nicotinic acetylcholine receptor subunit gamma"/>
    <property type="match status" value="1"/>
</dbReference>
<evidence type="ECO:0000256" key="4">
    <source>
        <dbReference type="ARBA" id="ARBA00022692"/>
    </source>
</evidence>
<dbReference type="CDD" id="cd19064">
    <property type="entry name" value="LGIC_TM_nAChR"/>
    <property type="match status" value="2"/>
</dbReference>
<dbReference type="InterPro" id="IPR038050">
    <property type="entry name" value="Neuro_actylchol_rec"/>
</dbReference>
<feature type="transmembrane region" description="Helical" evidence="18">
    <location>
        <begin position="545"/>
        <end position="567"/>
    </location>
</feature>
<feature type="domain" description="Neurotransmitter-gated ion-channel ligand-binding" evidence="19">
    <location>
        <begin position="381"/>
        <end position="474"/>
    </location>
</feature>
<evidence type="ECO:0000256" key="10">
    <source>
        <dbReference type="ARBA" id="ARBA00023170"/>
    </source>
</evidence>
<keyword evidence="5 18" id="KW-1133">Transmembrane helix</keyword>
<feature type="non-terminal residue" evidence="21">
    <location>
        <position position="1"/>
    </location>
</feature>
<evidence type="ECO:0000256" key="5">
    <source>
        <dbReference type="ARBA" id="ARBA00022989"/>
    </source>
</evidence>
<dbReference type="FunFam" id="2.70.170.10:FF:000041">
    <property type="entry name" value="Acetylcholine receptor subunit gamma"/>
    <property type="match status" value="1"/>
</dbReference>
<evidence type="ECO:0000256" key="12">
    <source>
        <dbReference type="ARBA" id="ARBA00023286"/>
    </source>
</evidence>
<evidence type="ECO:0000256" key="1">
    <source>
        <dbReference type="ARBA" id="ARBA00011357"/>
    </source>
</evidence>
<evidence type="ECO:0000256" key="3">
    <source>
        <dbReference type="ARBA" id="ARBA00022475"/>
    </source>
</evidence>
<evidence type="ECO:0000256" key="13">
    <source>
        <dbReference type="ARBA" id="ARBA00023303"/>
    </source>
</evidence>
<keyword evidence="3" id="KW-1003">Cell membrane</keyword>
<dbReference type="OrthoDB" id="5975154at2759"/>
<comment type="subunit">
    <text evidence="1">Pentamer of two alpha chains, and one each of the beta, delta, and gamma (in immature muscle) or epsilon (in mature muscle) chains.</text>
</comment>
<protein>
    <recommendedName>
        <fullName evidence="23">Cholinergic receptor nicotinic gamma subunit</fullName>
    </recommendedName>
</protein>
<keyword evidence="2" id="KW-0813">Transport</keyword>
<dbReference type="GO" id="GO:0004888">
    <property type="term" value="F:transmembrane signaling receptor activity"/>
    <property type="evidence" value="ECO:0007669"/>
    <property type="project" value="InterPro"/>
</dbReference>
<sequence>EKQYDKELRPTAHKEETVEVTLALTLSNLISLGWTDSRLKWDAKDFGNISVLRLPSDMNCSLKFRCTHFSSHPSPQGTPPGAEGAPTVAPSNREPPTLAFPPSPAAEDHPLPTTVPSSLKYTAQEITLSLKQGEEDGRYYPVEWVIIDPEGFTGGEKTSMAISVLLAQSVFLLLISKRLPATSMAIPLIGKFLLFGMVLVTMVVVICVIVLNIHFRTPSTHVLSEGVKKLFLETLPEVLHMSRPAEDGPSPGTLIRRSSSLGYISKAEEYFSLKSRSDLMFEKQSERHGLARRLTTARRPPVGSEQAQEELFSELKPAVDGANFIVNHMKDQNNYNEEKDCWNRIARTVDRLCLFVVTPIMVPLYPGSPLSVAGAQGRNQEERLLGDLMQSYVPHLRPAKHDSDVVNVSLKLTLTNLISLNEREEALTTNVWIEMQWCDYRLRWDPRDYDGLWVLRLPSTMVWRPDVVLENKSQTYSTNEINLQLSQEDGQTIEWIFIDPEAFTENGEWAIRHRPAKMLLDEAAPAEEAGHQKVVFYLLIQRKPLFYVINIIAPCVLISSVAILIYFLPAKAGGQKCTVAINVLLAQTVFLFLVAKKVPETSQAVPLISKYLTFLLVVTILIVVNAVVVLNVSLRSPHTHSMARGVFLRLLPQLLRMHVRPLAPAAQQRNGLVRAALEKLEKGPESGQSQEWCGSLKQAAPAIQACVEACNLIACARYQQSHFDSGNKEWFLVGRVLDRVCFLVMLSLFVCGTAGIFLMAHYNRMPALPFPGDPRSYLPSSD</sequence>
<evidence type="ECO:0000256" key="18">
    <source>
        <dbReference type="SAM" id="Phobius"/>
    </source>
</evidence>
<evidence type="ECO:0000256" key="6">
    <source>
        <dbReference type="ARBA" id="ARBA00023018"/>
    </source>
</evidence>
<keyword evidence="6" id="KW-0770">Synapse</keyword>
<dbReference type="InterPro" id="IPR006202">
    <property type="entry name" value="Neur_chan_lig-bd"/>
</dbReference>
<dbReference type="Pfam" id="PF02931">
    <property type="entry name" value="Neur_chan_LBD"/>
    <property type="match status" value="1"/>
</dbReference>
<dbReference type="Proteomes" id="UP000437017">
    <property type="component" value="Unassembled WGS sequence"/>
</dbReference>
<evidence type="ECO:0000259" key="19">
    <source>
        <dbReference type="Pfam" id="PF02931"/>
    </source>
</evidence>
<reference evidence="21 22" key="1">
    <citation type="journal article" date="2019" name="PLoS ONE">
        <title>Genomic analyses reveal an absence of contemporary introgressive admixture between fin whales and blue whales, despite known hybrids.</title>
        <authorList>
            <person name="Westbury M.V."/>
            <person name="Petersen B."/>
            <person name="Lorenzen E.D."/>
        </authorList>
    </citation>
    <scope>NUCLEOTIDE SEQUENCE [LARGE SCALE GENOMIC DNA]</scope>
    <source>
        <strain evidence="21">FinWhale-01</strain>
    </source>
</reference>
<dbReference type="EMBL" id="SGJD01001222">
    <property type="protein sequence ID" value="KAB0401324.1"/>
    <property type="molecule type" value="Genomic_DNA"/>
</dbReference>
<keyword evidence="11" id="KW-0325">Glycoprotein</keyword>
<feature type="transmembrane region" description="Helical" evidence="18">
    <location>
        <begin position="611"/>
        <end position="634"/>
    </location>
</feature>
<gene>
    <name evidence="21" type="ORF">E2I00_017248</name>
</gene>
<evidence type="ECO:0000256" key="15">
    <source>
        <dbReference type="ARBA" id="ARBA00034430"/>
    </source>
</evidence>
<feature type="transmembrane region" description="Helical" evidence="18">
    <location>
        <begin position="740"/>
        <end position="762"/>
    </location>
</feature>
<keyword evidence="10" id="KW-0675">Receptor</keyword>
<dbReference type="GO" id="GO:0045211">
    <property type="term" value="C:postsynaptic membrane"/>
    <property type="evidence" value="ECO:0007669"/>
    <property type="project" value="InterPro"/>
</dbReference>
<evidence type="ECO:0000256" key="2">
    <source>
        <dbReference type="ARBA" id="ARBA00022448"/>
    </source>
</evidence>
<dbReference type="GO" id="GO:0022848">
    <property type="term" value="F:acetylcholine-gated monoatomic cation-selective channel activity"/>
    <property type="evidence" value="ECO:0007669"/>
    <property type="project" value="InterPro"/>
</dbReference>
<evidence type="ECO:0008006" key="23">
    <source>
        <dbReference type="Google" id="ProtNLM"/>
    </source>
</evidence>
<comment type="catalytic activity">
    <reaction evidence="16">
        <text>Na(+)(in) = Na(+)(out)</text>
        <dbReference type="Rhea" id="RHEA:34963"/>
        <dbReference type="ChEBI" id="CHEBI:29101"/>
    </reaction>
</comment>
<evidence type="ECO:0000256" key="8">
    <source>
        <dbReference type="ARBA" id="ARBA00023136"/>
    </source>
</evidence>
<keyword evidence="8 18" id="KW-0472">Membrane</keyword>
<dbReference type="SUPFAM" id="SSF90112">
    <property type="entry name" value="Neurotransmitter-gated ion-channel transmembrane pore"/>
    <property type="match status" value="2"/>
</dbReference>
<evidence type="ECO:0000259" key="20">
    <source>
        <dbReference type="Pfam" id="PF02932"/>
    </source>
</evidence>
<dbReference type="InterPro" id="IPR006201">
    <property type="entry name" value="Neur_channel"/>
</dbReference>
<keyword evidence="12" id="KW-1071">Ligand-gated ion channel</keyword>
<dbReference type="Gene3D" id="1.20.58.390">
    <property type="entry name" value="Neurotransmitter-gated ion-channel transmembrane domain"/>
    <property type="match status" value="4"/>
</dbReference>
<keyword evidence="22" id="KW-1185">Reference proteome</keyword>
<keyword evidence="13" id="KW-0407">Ion channel</keyword>
<dbReference type="FunFam" id="2.70.170.10:FF:000040">
    <property type="entry name" value="Cholinergic receptor nicotinic gamma subunit"/>
    <property type="match status" value="1"/>
</dbReference>
<feature type="region of interest" description="Disordered" evidence="17">
    <location>
        <begin position="70"/>
        <end position="109"/>
    </location>
</feature>
<feature type="transmembrane region" description="Helical" evidence="18">
    <location>
        <begin position="188"/>
        <end position="211"/>
    </location>
</feature>
<evidence type="ECO:0000256" key="16">
    <source>
        <dbReference type="ARBA" id="ARBA00036239"/>
    </source>
</evidence>
<feature type="domain" description="Neurotransmitter-gated ion-channel transmembrane" evidence="20">
    <location>
        <begin position="551"/>
        <end position="757"/>
    </location>
</feature>
<dbReference type="InterPro" id="IPR036719">
    <property type="entry name" value="Neuro-gated_channel_TM_sf"/>
</dbReference>
<keyword evidence="9" id="KW-1015">Disulfide bond</keyword>
<evidence type="ECO:0000313" key="21">
    <source>
        <dbReference type="EMBL" id="KAB0401324.1"/>
    </source>
</evidence>
<evidence type="ECO:0000256" key="9">
    <source>
        <dbReference type="ARBA" id="ARBA00023157"/>
    </source>
</evidence>
<accession>A0A6A1Q230</accession>
<evidence type="ECO:0000256" key="7">
    <source>
        <dbReference type="ARBA" id="ARBA00023065"/>
    </source>
</evidence>
<comment type="caution">
    <text evidence="21">The sequence shown here is derived from an EMBL/GenBank/DDBJ whole genome shotgun (WGS) entry which is preliminary data.</text>
</comment>
<dbReference type="FunFam" id="1.20.58.390:FF:000010">
    <property type="entry name" value="Nicotinic acetylcholine receptor subunit epsilon"/>
    <property type="match status" value="1"/>
</dbReference>
<dbReference type="InterPro" id="IPR002394">
    <property type="entry name" value="Nicotinic_acetylcholine_rcpt"/>
</dbReference>
<organism evidence="21 22">
    <name type="scientific">Balaenoptera physalus</name>
    <name type="common">Fin whale</name>
    <name type="synonym">Balaena physalus</name>
    <dbReference type="NCBI Taxonomy" id="9770"/>
    <lineage>
        <taxon>Eukaryota</taxon>
        <taxon>Metazoa</taxon>
        <taxon>Chordata</taxon>
        <taxon>Craniata</taxon>
        <taxon>Vertebrata</taxon>
        <taxon>Euteleostomi</taxon>
        <taxon>Mammalia</taxon>
        <taxon>Eutheria</taxon>
        <taxon>Laurasiatheria</taxon>
        <taxon>Artiodactyla</taxon>
        <taxon>Whippomorpha</taxon>
        <taxon>Cetacea</taxon>
        <taxon>Mysticeti</taxon>
        <taxon>Balaenopteridae</taxon>
        <taxon>Balaenoptera</taxon>
    </lineage>
</organism>
<proteinExistence type="predicted"/>
<dbReference type="PRINTS" id="PR00254">
    <property type="entry name" value="NICOTINICR"/>
</dbReference>